<sequence length="493" mass="54587">MALSQWYLASANQFPLTFLARDEVSPTAACQQSCAELTLEFGSAVHPGGNDSTFVIWDAKQQEVVPACRVEPTTAVQVSRIIDILIGHWCRFAVKGGGHSTNPDASNSIGGVTIDLHNMNHVEILDNSTRANLGPGLILYEAYTALEKHNLTTVAGRVADVGVPGFTLGGGFSNLGPQYGLAADNVFEYQVVLPNATIVNVSETVNPDLYFALRGGGNNFGIVTNFQVRVIPQGTVMGGLKTYHDNYTDALTEQSYELTTVLSNDTYMCFSNRYYWDPEQNRYRMTFNQAYTKPVLKPAVFDALNQIPFEDSNIRLDYVSNFTTDEVATYGSRRVYATVTHRPSQKLHKDILQIYRDEVEGVKNVAGFSSSIVVQALHLNAIQAMKNRGGNALGVESDVPLTVVLLTLGWTNKVDDTVMYAYADRWVERATTAATEMALLHRWKYINYANYNQDPFSGYGEENKLRLQRIQKSIDSKGIFTSQGLCRGSFKVL</sequence>
<evidence type="ECO:0000313" key="7">
    <source>
        <dbReference type="Proteomes" id="UP000758603"/>
    </source>
</evidence>
<keyword evidence="3" id="KW-0274">FAD</keyword>
<evidence type="ECO:0000313" key="6">
    <source>
        <dbReference type="EMBL" id="KAH6654804.1"/>
    </source>
</evidence>
<dbReference type="AlphaFoldDB" id="A0A9P8UMH5"/>
<keyword evidence="4" id="KW-0560">Oxidoreductase</keyword>
<organism evidence="6 7">
    <name type="scientific">Truncatella angustata</name>
    <dbReference type="NCBI Taxonomy" id="152316"/>
    <lineage>
        <taxon>Eukaryota</taxon>
        <taxon>Fungi</taxon>
        <taxon>Dikarya</taxon>
        <taxon>Ascomycota</taxon>
        <taxon>Pezizomycotina</taxon>
        <taxon>Sordariomycetes</taxon>
        <taxon>Xylariomycetidae</taxon>
        <taxon>Amphisphaeriales</taxon>
        <taxon>Sporocadaceae</taxon>
        <taxon>Truncatella</taxon>
    </lineage>
</organism>
<protein>
    <submittedName>
        <fullName evidence="6">FAD binding domain protein</fullName>
    </submittedName>
</protein>
<comment type="caution">
    <text evidence="6">The sequence shown here is derived from an EMBL/GenBank/DDBJ whole genome shotgun (WGS) entry which is preliminary data.</text>
</comment>
<proteinExistence type="inferred from homology"/>
<dbReference type="EMBL" id="JAGPXC010000004">
    <property type="protein sequence ID" value="KAH6654804.1"/>
    <property type="molecule type" value="Genomic_DNA"/>
</dbReference>
<dbReference type="Proteomes" id="UP000758603">
    <property type="component" value="Unassembled WGS sequence"/>
</dbReference>
<comment type="similarity">
    <text evidence="1">Belongs to the oxygen-dependent FAD-linked oxidoreductase family.</text>
</comment>
<dbReference type="PROSITE" id="PS51387">
    <property type="entry name" value="FAD_PCMH"/>
    <property type="match status" value="1"/>
</dbReference>
<evidence type="ECO:0000256" key="1">
    <source>
        <dbReference type="ARBA" id="ARBA00005466"/>
    </source>
</evidence>
<dbReference type="GO" id="GO:0071949">
    <property type="term" value="F:FAD binding"/>
    <property type="evidence" value="ECO:0007669"/>
    <property type="project" value="InterPro"/>
</dbReference>
<reference evidence="6" key="1">
    <citation type="journal article" date="2021" name="Nat. Commun.">
        <title>Genetic determinants of endophytism in the Arabidopsis root mycobiome.</title>
        <authorList>
            <person name="Mesny F."/>
            <person name="Miyauchi S."/>
            <person name="Thiergart T."/>
            <person name="Pickel B."/>
            <person name="Atanasova L."/>
            <person name="Karlsson M."/>
            <person name="Huettel B."/>
            <person name="Barry K.W."/>
            <person name="Haridas S."/>
            <person name="Chen C."/>
            <person name="Bauer D."/>
            <person name="Andreopoulos W."/>
            <person name="Pangilinan J."/>
            <person name="LaButti K."/>
            <person name="Riley R."/>
            <person name="Lipzen A."/>
            <person name="Clum A."/>
            <person name="Drula E."/>
            <person name="Henrissat B."/>
            <person name="Kohler A."/>
            <person name="Grigoriev I.V."/>
            <person name="Martin F.M."/>
            <person name="Hacquard S."/>
        </authorList>
    </citation>
    <scope>NUCLEOTIDE SEQUENCE</scope>
    <source>
        <strain evidence="6">MPI-SDFR-AT-0073</strain>
    </source>
</reference>
<dbReference type="RefSeq" id="XP_045959074.1">
    <property type="nucleotide sequence ID" value="XM_046107393.1"/>
</dbReference>
<evidence type="ECO:0000256" key="4">
    <source>
        <dbReference type="ARBA" id="ARBA00023002"/>
    </source>
</evidence>
<keyword evidence="7" id="KW-1185">Reference proteome</keyword>
<dbReference type="InterPro" id="IPR016169">
    <property type="entry name" value="FAD-bd_PCMH_sub2"/>
</dbReference>
<dbReference type="OrthoDB" id="2151789at2759"/>
<evidence type="ECO:0000256" key="2">
    <source>
        <dbReference type="ARBA" id="ARBA00022630"/>
    </source>
</evidence>
<dbReference type="InterPro" id="IPR050416">
    <property type="entry name" value="FAD-linked_Oxidoreductase"/>
</dbReference>
<dbReference type="Gene3D" id="3.30.465.10">
    <property type="match status" value="1"/>
</dbReference>
<name>A0A9P8UMH5_9PEZI</name>
<gene>
    <name evidence="6" type="ORF">BKA67DRAFT_659075</name>
</gene>
<dbReference type="InterPro" id="IPR006094">
    <property type="entry name" value="Oxid_FAD_bind_N"/>
</dbReference>
<dbReference type="GeneID" id="70136284"/>
<dbReference type="Pfam" id="PF01565">
    <property type="entry name" value="FAD_binding_4"/>
    <property type="match status" value="1"/>
</dbReference>
<dbReference type="InterPro" id="IPR016166">
    <property type="entry name" value="FAD-bd_PCMH"/>
</dbReference>
<accession>A0A9P8UMH5</accession>
<dbReference type="GO" id="GO:0016491">
    <property type="term" value="F:oxidoreductase activity"/>
    <property type="evidence" value="ECO:0007669"/>
    <property type="project" value="UniProtKB-KW"/>
</dbReference>
<evidence type="ECO:0000256" key="3">
    <source>
        <dbReference type="ARBA" id="ARBA00022827"/>
    </source>
</evidence>
<dbReference type="SUPFAM" id="SSF56176">
    <property type="entry name" value="FAD-binding/transporter-associated domain-like"/>
    <property type="match status" value="1"/>
</dbReference>
<dbReference type="PANTHER" id="PTHR42973:SF22">
    <property type="entry name" value="FAD-BINDING PCMH-TYPE DOMAIN-CONTAINING PROTEIN-RELATED"/>
    <property type="match status" value="1"/>
</dbReference>
<evidence type="ECO:0000259" key="5">
    <source>
        <dbReference type="PROSITE" id="PS51387"/>
    </source>
</evidence>
<keyword evidence="2" id="KW-0285">Flavoprotein</keyword>
<dbReference type="InterPro" id="IPR036318">
    <property type="entry name" value="FAD-bd_PCMH-like_sf"/>
</dbReference>
<feature type="domain" description="FAD-binding PCMH-type" evidence="5">
    <location>
        <begin position="62"/>
        <end position="233"/>
    </location>
</feature>
<dbReference type="PANTHER" id="PTHR42973">
    <property type="entry name" value="BINDING OXIDOREDUCTASE, PUTATIVE (AFU_ORTHOLOGUE AFUA_1G17690)-RELATED"/>
    <property type="match status" value="1"/>
</dbReference>